<evidence type="ECO:0008006" key="3">
    <source>
        <dbReference type="Google" id="ProtNLM"/>
    </source>
</evidence>
<accession>A0A4S1WU07</accession>
<sequence length="126" mass="14118">MQSIALMIGLTMVATAVPAEPQRGRWITLGTATLRLDSSQGIIRVRGTDRYRQVRLCVERRAVRIETARVEFARGTPQVLNVRRTVGAGNCTTAETLRRPNMRTVRLNVGRQNHGARPIVSVQARW</sequence>
<organism evidence="1 2">
    <name type="scientific">Sphingomonas naasensis</name>
    <dbReference type="NCBI Taxonomy" id="1344951"/>
    <lineage>
        <taxon>Bacteria</taxon>
        <taxon>Pseudomonadati</taxon>
        <taxon>Pseudomonadota</taxon>
        <taxon>Alphaproteobacteria</taxon>
        <taxon>Sphingomonadales</taxon>
        <taxon>Sphingomonadaceae</taxon>
        <taxon>Sphingomonas</taxon>
    </lineage>
</organism>
<name>A0A4S1WU07_9SPHN</name>
<dbReference type="AlphaFoldDB" id="A0A4S1WU07"/>
<protein>
    <recommendedName>
        <fullName evidence="3">DUF2541 family protein</fullName>
    </recommendedName>
</protein>
<reference evidence="1 2" key="1">
    <citation type="submission" date="2019-04" db="EMBL/GenBank/DDBJ databases">
        <title>Sphingomonas psychrotolerans sp. nov., isolated from soil in the Tianshan Mountains, Xinjiang, China.</title>
        <authorList>
            <person name="Luo Y."/>
            <person name="Sheng H."/>
        </authorList>
    </citation>
    <scope>NUCLEOTIDE SEQUENCE [LARGE SCALE GENOMIC DNA]</scope>
    <source>
        <strain evidence="1 2">KIS18-15</strain>
    </source>
</reference>
<dbReference type="EMBL" id="SRXU01000001">
    <property type="protein sequence ID" value="TGX46225.1"/>
    <property type="molecule type" value="Genomic_DNA"/>
</dbReference>
<dbReference type="RefSeq" id="WP_135982838.1">
    <property type="nucleotide sequence ID" value="NZ_JAASQM010000001.1"/>
</dbReference>
<keyword evidence="2" id="KW-1185">Reference proteome</keyword>
<evidence type="ECO:0000313" key="2">
    <source>
        <dbReference type="Proteomes" id="UP000309848"/>
    </source>
</evidence>
<gene>
    <name evidence="1" type="ORF">E5A74_03450</name>
</gene>
<dbReference type="Proteomes" id="UP000309848">
    <property type="component" value="Unassembled WGS sequence"/>
</dbReference>
<dbReference type="OrthoDB" id="7573906at2"/>
<proteinExistence type="predicted"/>
<comment type="caution">
    <text evidence="1">The sequence shown here is derived from an EMBL/GenBank/DDBJ whole genome shotgun (WGS) entry which is preliminary data.</text>
</comment>
<evidence type="ECO:0000313" key="1">
    <source>
        <dbReference type="EMBL" id="TGX46225.1"/>
    </source>
</evidence>